<keyword evidence="3" id="KW-1185">Reference proteome</keyword>
<protein>
    <submittedName>
        <fullName evidence="2">Uncharacterized protein</fullName>
    </submittedName>
</protein>
<name>A0AAD5WJL0_PARTN</name>
<feature type="compositionally biased region" description="Basic and acidic residues" evidence="1">
    <location>
        <begin position="340"/>
        <end position="352"/>
    </location>
</feature>
<accession>A0AAD5WJL0</accession>
<feature type="region of interest" description="Disordered" evidence="1">
    <location>
        <begin position="296"/>
        <end position="315"/>
    </location>
</feature>
<feature type="region of interest" description="Disordered" evidence="1">
    <location>
        <begin position="339"/>
        <end position="399"/>
    </location>
</feature>
<proteinExistence type="predicted"/>
<feature type="compositionally biased region" description="Basic and acidic residues" evidence="1">
    <location>
        <begin position="209"/>
        <end position="223"/>
    </location>
</feature>
<dbReference type="AlphaFoldDB" id="A0AAD5WJL0"/>
<feature type="compositionally biased region" description="Polar residues" evidence="1">
    <location>
        <begin position="355"/>
        <end position="365"/>
    </location>
</feature>
<dbReference type="EMBL" id="JAHQIW010007107">
    <property type="protein sequence ID" value="KAJ1372231.1"/>
    <property type="molecule type" value="Genomic_DNA"/>
</dbReference>
<evidence type="ECO:0000313" key="3">
    <source>
        <dbReference type="Proteomes" id="UP001196413"/>
    </source>
</evidence>
<reference evidence="2" key="1">
    <citation type="submission" date="2021-06" db="EMBL/GenBank/DDBJ databases">
        <title>Parelaphostrongylus tenuis whole genome reference sequence.</title>
        <authorList>
            <person name="Garwood T.J."/>
            <person name="Larsen P.A."/>
            <person name="Fountain-Jones N.M."/>
            <person name="Garbe J.R."/>
            <person name="Macchietto M.G."/>
            <person name="Kania S.A."/>
            <person name="Gerhold R.W."/>
            <person name="Richards J.E."/>
            <person name="Wolf T.M."/>
        </authorList>
    </citation>
    <scope>NUCLEOTIDE SEQUENCE</scope>
    <source>
        <strain evidence="2">MNPRO001-30</strain>
        <tissue evidence="2">Meninges</tissue>
    </source>
</reference>
<comment type="caution">
    <text evidence="2">The sequence shown here is derived from an EMBL/GenBank/DDBJ whole genome shotgun (WGS) entry which is preliminary data.</text>
</comment>
<dbReference type="Proteomes" id="UP001196413">
    <property type="component" value="Unassembled WGS sequence"/>
</dbReference>
<gene>
    <name evidence="2" type="ORF">KIN20_034327</name>
</gene>
<feature type="region of interest" description="Disordered" evidence="1">
    <location>
        <begin position="200"/>
        <end position="223"/>
    </location>
</feature>
<sequence length="399" mass="44791">MPRRYREQILEVTKTVTVMEVANATPNKHPRACEVTVTNIASDSGHPVSLKISHMHKSQSKHRDDIHSQIPNTDIEENSWNAFRSAPNGTTRIEQEHTTQVEHFTTKVPNADTTFSPKGHNIIDLQFTLPVVVEKPHDYRKQWKSCTIGPVQTLYYTPFSEYDVLRNAASEGDVDAHRQTPPLQSSSVMENRYCESMTRNITGGGDPSTHIEDHHQGRSESADGRLVTISDSCDHHRLESTETEQVKYMESIKRNVPAQEGHKYIITSLSQSQEAVPTPTVRRIRAEVNASTTSQPWMSDELTTGTSFVPSSPEKQVPCAVKTNRNVLDEQNSCGEVELVEERRPPSPKEAKGIITSSQDSNGSRRPQVKMINDGSELRQSQSNPVVQEFEVSLEEIDD</sequence>
<evidence type="ECO:0000256" key="1">
    <source>
        <dbReference type="SAM" id="MobiDB-lite"/>
    </source>
</evidence>
<organism evidence="2 3">
    <name type="scientific">Parelaphostrongylus tenuis</name>
    <name type="common">Meningeal worm</name>
    <dbReference type="NCBI Taxonomy" id="148309"/>
    <lineage>
        <taxon>Eukaryota</taxon>
        <taxon>Metazoa</taxon>
        <taxon>Ecdysozoa</taxon>
        <taxon>Nematoda</taxon>
        <taxon>Chromadorea</taxon>
        <taxon>Rhabditida</taxon>
        <taxon>Rhabditina</taxon>
        <taxon>Rhabditomorpha</taxon>
        <taxon>Strongyloidea</taxon>
        <taxon>Metastrongylidae</taxon>
        <taxon>Parelaphostrongylus</taxon>
    </lineage>
</organism>
<feature type="compositionally biased region" description="Polar residues" evidence="1">
    <location>
        <begin position="296"/>
        <end position="314"/>
    </location>
</feature>
<evidence type="ECO:0000313" key="2">
    <source>
        <dbReference type="EMBL" id="KAJ1372231.1"/>
    </source>
</evidence>